<evidence type="ECO:0000256" key="3">
    <source>
        <dbReference type="ARBA" id="ARBA00022481"/>
    </source>
</evidence>
<evidence type="ECO:0000256" key="11">
    <source>
        <dbReference type="PROSITE-ProRule" id="PRU00284"/>
    </source>
</evidence>
<keyword evidence="9 11" id="KW-0807">Transducer</keyword>
<keyword evidence="12" id="KW-0175">Coiled coil</keyword>
<comment type="subcellular location">
    <subcellularLocation>
        <location evidence="1">Cell inner membrane</location>
        <topology evidence="1">Multi-pass membrane protein</topology>
    </subcellularLocation>
</comment>
<keyword evidence="8 14" id="KW-0472">Membrane</keyword>
<dbReference type="Pfam" id="PF00672">
    <property type="entry name" value="HAMP"/>
    <property type="match status" value="1"/>
</dbReference>
<dbReference type="SMART" id="SM00304">
    <property type="entry name" value="HAMP"/>
    <property type="match status" value="2"/>
</dbReference>
<reference evidence="18 19" key="1">
    <citation type="submission" date="2019-11" db="EMBL/GenBank/DDBJ databases">
        <title>Whole-genome sequence of the anaerobic purple sulfur bacterium Allochromatium palmeri DSM 15591.</title>
        <authorList>
            <person name="Kyndt J.A."/>
            <person name="Meyer T.E."/>
        </authorList>
    </citation>
    <scope>NUCLEOTIDE SEQUENCE [LARGE SCALE GENOMIC DNA]</scope>
    <source>
        <strain evidence="18 19">DSM 15591</strain>
    </source>
</reference>
<dbReference type="GO" id="GO:0005886">
    <property type="term" value="C:plasma membrane"/>
    <property type="evidence" value="ECO:0007669"/>
    <property type="project" value="UniProtKB-SubCell"/>
</dbReference>
<keyword evidence="19" id="KW-1185">Reference proteome</keyword>
<feature type="domain" description="PAS" evidence="16">
    <location>
        <begin position="25"/>
        <end position="76"/>
    </location>
</feature>
<dbReference type="AlphaFoldDB" id="A0A6N8EK47"/>
<keyword evidence="3" id="KW-0488">Methylation</keyword>
<dbReference type="CDD" id="cd00130">
    <property type="entry name" value="PAS"/>
    <property type="match status" value="1"/>
</dbReference>
<dbReference type="InterPro" id="IPR013655">
    <property type="entry name" value="PAS_fold_3"/>
</dbReference>
<dbReference type="RefSeq" id="WP_155451448.1">
    <property type="nucleotide sequence ID" value="NZ_WNKT01000057.1"/>
</dbReference>
<dbReference type="Gene3D" id="3.30.450.20">
    <property type="entry name" value="PAS domain"/>
    <property type="match status" value="2"/>
</dbReference>
<dbReference type="SMART" id="SM00086">
    <property type="entry name" value="PAC"/>
    <property type="match status" value="1"/>
</dbReference>
<dbReference type="Gene3D" id="1.10.287.950">
    <property type="entry name" value="Methyl-accepting chemotaxis protein"/>
    <property type="match status" value="1"/>
</dbReference>
<accession>A0A6N8EK47</accession>
<dbReference type="InterPro" id="IPR000014">
    <property type="entry name" value="PAS"/>
</dbReference>
<dbReference type="EMBL" id="WNKT01000057">
    <property type="protein sequence ID" value="MTW22897.1"/>
    <property type="molecule type" value="Genomic_DNA"/>
</dbReference>
<dbReference type="InterPro" id="IPR035965">
    <property type="entry name" value="PAS-like_dom_sf"/>
</dbReference>
<dbReference type="PROSITE" id="PS50112">
    <property type="entry name" value="PAS"/>
    <property type="match status" value="1"/>
</dbReference>
<feature type="coiled-coil region" evidence="12">
    <location>
        <begin position="662"/>
        <end position="692"/>
    </location>
</feature>
<evidence type="ECO:0000256" key="9">
    <source>
        <dbReference type="ARBA" id="ARBA00023224"/>
    </source>
</evidence>
<evidence type="ECO:0000256" key="12">
    <source>
        <dbReference type="SAM" id="Coils"/>
    </source>
</evidence>
<evidence type="ECO:0000256" key="5">
    <source>
        <dbReference type="ARBA" id="ARBA00022519"/>
    </source>
</evidence>
<sequence length="944" mass="103038">MRMNLPVTATEHVMRDDQLIVSKTDLKGRITDFNRDFVDISGFTEQELMGAPQNIIRHPDMPEAAFKDMWQTIQSGRPWTGLVKNRCKNGDFYWVEANVSPLREKGQITGYISVRRKPAREQIAEAEIIYARLRAGKPAQPLLARIAASINDIHIRWALPGGLVLISAFFILALTVSLMSLNRAAGQLQHINDETQILEQSYNGMLGEGLQMAAAMRYLLLEPSDKQARNNVEKASQQFAQHLKTARRLSANDREALQVLTRIEQERQRHSEIQGQVLIQISTGNLIGAKQTYDTQDNVVWRAYKVLILEAAAKVTRAAQAERNTAIAAANLAELQALGLSLLALVTAILLGIWLVRKITRPLRKTLGYLEALSNGDYSSRILADNKDELGEMMLAVKSVQARLDFDIQDARRIANENLRIRAGLDNVTLPVTISDDRSQLVYLNAAAQHLWQSMEADVRQRHPGFSVKGMIGTSLATYFEDQTVAEVYRGKLEQTRHFDMIQSRRNLRMTATPIKGEDGQYRGRVTQWVDRTAEVTAEREIAELIQAAANGDFKRRIELQGKDGFFLQLSEGLNRLIGIVAQGLSDVAIVLNAIASGDLNRTIEAEYNGTFGQVKDDTNTTVARLREVVGRILEVSDAISTAAGEISAGNSDLSTRTEEQAASLEETASSMEEINATVKQNAQNADQANQLAQSANTIAARGGDMVQRVVDTMSSIQESSRRIADIISVIDGIAFQTNILALNAAVEAARAGEQGRGFAVVAAEVRNLAQRSAQAAKEIKELITDSVSKVEGGAQLASQAGTTMSEILDSFRQVTILVDEITGASREQSTGIEQVTKAVAQMDEVTQQNAALVEQAAAAAESLEDQTRVLAQTVSMFKLSGAGSTGSASARAPARVQPRSSATQAAQTIGAKPKAPVKAAASSLAKRPKSTPAADDGEQWEEF</sequence>
<dbReference type="SUPFAM" id="SSF158472">
    <property type="entry name" value="HAMP domain-like"/>
    <property type="match status" value="1"/>
</dbReference>
<evidence type="ECO:0000256" key="13">
    <source>
        <dbReference type="SAM" id="MobiDB-lite"/>
    </source>
</evidence>
<dbReference type="Proteomes" id="UP000434044">
    <property type="component" value="Unassembled WGS sequence"/>
</dbReference>
<dbReference type="InterPro" id="IPR003660">
    <property type="entry name" value="HAMP_dom"/>
</dbReference>
<dbReference type="Gene3D" id="6.10.340.10">
    <property type="match status" value="1"/>
</dbReference>
<feature type="transmembrane region" description="Helical" evidence="14">
    <location>
        <begin position="337"/>
        <end position="356"/>
    </location>
</feature>
<dbReference type="GO" id="GO:0052131">
    <property type="term" value="P:positive aerotaxis"/>
    <property type="evidence" value="ECO:0007669"/>
    <property type="project" value="UniProtKB-ARBA"/>
</dbReference>
<feature type="compositionally biased region" description="Polar residues" evidence="13">
    <location>
        <begin position="899"/>
        <end position="908"/>
    </location>
</feature>
<evidence type="ECO:0000259" key="15">
    <source>
        <dbReference type="PROSITE" id="PS50111"/>
    </source>
</evidence>
<dbReference type="FunFam" id="1.10.287.950:FF:000001">
    <property type="entry name" value="Methyl-accepting chemotaxis sensory transducer"/>
    <property type="match status" value="1"/>
</dbReference>
<evidence type="ECO:0000256" key="2">
    <source>
        <dbReference type="ARBA" id="ARBA00022475"/>
    </source>
</evidence>
<dbReference type="Pfam" id="PF18947">
    <property type="entry name" value="HAMP_2"/>
    <property type="match status" value="1"/>
</dbReference>
<feature type="compositionally biased region" description="Low complexity" evidence="13">
    <location>
        <begin position="883"/>
        <end position="893"/>
    </location>
</feature>
<keyword evidence="7 14" id="KW-1133">Transmembrane helix</keyword>
<feature type="compositionally biased region" description="Low complexity" evidence="13">
    <location>
        <begin position="912"/>
        <end position="926"/>
    </location>
</feature>
<feature type="domain" description="Methyl-accepting transducer" evidence="15">
    <location>
        <begin position="636"/>
        <end position="865"/>
    </location>
</feature>
<dbReference type="GO" id="GO:0004888">
    <property type="term" value="F:transmembrane signaling receptor activity"/>
    <property type="evidence" value="ECO:0007669"/>
    <property type="project" value="TreeGrafter"/>
</dbReference>
<dbReference type="SMART" id="SM00283">
    <property type="entry name" value="MA"/>
    <property type="match status" value="1"/>
</dbReference>
<comment type="similarity">
    <text evidence="10">Belongs to the methyl-accepting chemotaxis (MCP) protein family.</text>
</comment>
<evidence type="ECO:0000256" key="8">
    <source>
        <dbReference type="ARBA" id="ARBA00023136"/>
    </source>
</evidence>
<dbReference type="GO" id="GO:0007165">
    <property type="term" value="P:signal transduction"/>
    <property type="evidence" value="ECO:0007669"/>
    <property type="project" value="UniProtKB-KW"/>
</dbReference>
<gene>
    <name evidence="18" type="ORF">GJ668_17730</name>
</gene>
<evidence type="ECO:0000256" key="6">
    <source>
        <dbReference type="ARBA" id="ARBA00022692"/>
    </source>
</evidence>
<dbReference type="PANTHER" id="PTHR43531:SF14">
    <property type="entry name" value="METHYL-ACCEPTING CHEMOTAXIS PROTEIN I-RELATED"/>
    <property type="match status" value="1"/>
</dbReference>
<dbReference type="PANTHER" id="PTHR43531">
    <property type="entry name" value="PROTEIN ICFG"/>
    <property type="match status" value="1"/>
</dbReference>
<dbReference type="SUPFAM" id="SSF55785">
    <property type="entry name" value="PYP-like sensor domain (PAS domain)"/>
    <property type="match status" value="1"/>
</dbReference>
<dbReference type="SUPFAM" id="SSF58104">
    <property type="entry name" value="Methyl-accepting chemotaxis protein (MCP) signaling domain"/>
    <property type="match status" value="1"/>
</dbReference>
<evidence type="ECO:0000259" key="17">
    <source>
        <dbReference type="PROSITE" id="PS50885"/>
    </source>
</evidence>
<dbReference type="FunFam" id="3.30.450.20:FF:000046">
    <property type="entry name" value="Aerotaxis sensor receptor"/>
    <property type="match status" value="1"/>
</dbReference>
<dbReference type="PROSITE" id="PS50885">
    <property type="entry name" value="HAMP"/>
    <property type="match status" value="2"/>
</dbReference>
<feature type="domain" description="HAMP" evidence="17">
    <location>
        <begin position="579"/>
        <end position="631"/>
    </location>
</feature>
<evidence type="ECO:0000256" key="1">
    <source>
        <dbReference type="ARBA" id="ARBA00004429"/>
    </source>
</evidence>
<evidence type="ECO:0000256" key="7">
    <source>
        <dbReference type="ARBA" id="ARBA00022989"/>
    </source>
</evidence>
<feature type="domain" description="HAMP" evidence="17">
    <location>
        <begin position="357"/>
        <end position="409"/>
    </location>
</feature>
<feature type="region of interest" description="Disordered" evidence="13">
    <location>
        <begin position="883"/>
        <end position="944"/>
    </location>
</feature>
<feature type="transmembrane region" description="Helical" evidence="14">
    <location>
        <begin position="157"/>
        <end position="181"/>
    </location>
</feature>
<dbReference type="CDD" id="cd11386">
    <property type="entry name" value="MCP_signal"/>
    <property type="match status" value="1"/>
</dbReference>
<dbReference type="InterPro" id="IPR051310">
    <property type="entry name" value="MCP_chemotaxis"/>
</dbReference>
<evidence type="ECO:0000259" key="16">
    <source>
        <dbReference type="PROSITE" id="PS50112"/>
    </source>
</evidence>
<evidence type="ECO:0000256" key="14">
    <source>
        <dbReference type="SAM" id="Phobius"/>
    </source>
</evidence>
<protein>
    <submittedName>
        <fullName evidence="18">PAS domain S-box protein</fullName>
    </submittedName>
</protein>
<organism evidence="18 19">
    <name type="scientific">Allochromatium palmeri</name>
    <dbReference type="NCBI Taxonomy" id="231048"/>
    <lineage>
        <taxon>Bacteria</taxon>
        <taxon>Pseudomonadati</taxon>
        <taxon>Pseudomonadota</taxon>
        <taxon>Gammaproteobacteria</taxon>
        <taxon>Chromatiales</taxon>
        <taxon>Chromatiaceae</taxon>
        <taxon>Allochromatium</taxon>
    </lineage>
</organism>
<evidence type="ECO:0000313" key="18">
    <source>
        <dbReference type="EMBL" id="MTW22897.1"/>
    </source>
</evidence>
<dbReference type="OrthoDB" id="9781845at2"/>
<evidence type="ECO:0000256" key="10">
    <source>
        <dbReference type="ARBA" id="ARBA00029447"/>
    </source>
</evidence>
<keyword evidence="5" id="KW-0997">Cell inner membrane</keyword>
<dbReference type="InterPro" id="IPR001610">
    <property type="entry name" value="PAC"/>
</dbReference>
<dbReference type="PROSITE" id="PS50111">
    <property type="entry name" value="CHEMOTAXIS_TRANSDUC_2"/>
    <property type="match status" value="1"/>
</dbReference>
<keyword evidence="2" id="KW-1003">Cell membrane</keyword>
<proteinExistence type="inferred from homology"/>
<name>A0A6N8EK47_9GAMM</name>
<keyword evidence="6 14" id="KW-0812">Transmembrane</keyword>
<dbReference type="Pfam" id="PF00015">
    <property type="entry name" value="MCPsignal"/>
    <property type="match status" value="1"/>
</dbReference>
<dbReference type="Pfam" id="PF08447">
    <property type="entry name" value="PAS_3"/>
    <property type="match status" value="1"/>
</dbReference>
<evidence type="ECO:0000313" key="19">
    <source>
        <dbReference type="Proteomes" id="UP000434044"/>
    </source>
</evidence>
<dbReference type="InterPro" id="IPR004089">
    <property type="entry name" value="MCPsignal_dom"/>
</dbReference>
<comment type="caution">
    <text evidence="18">The sequence shown here is derived from an EMBL/GenBank/DDBJ whole genome shotgun (WGS) entry which is preliminary data.</text>
</comment>
<dbReference type="CDD" id="cd06225">
    <property type="entry name" value="HAMP"/>
    <property type="match status" value="1"/>
</dbReference>
<keyword evidence="4" id="KW-0145">Chemotaxis</keyword>
<dbReference type="NCBIfam" id="TIGR00229">
    <property type="entry name" value="sensory_box"/>
    <property type="match status" value="1"/>
</dbReference>
<evidence type="ECO:0000256" key="4">
    <source>
        <dbReference type="ARBA" id="ARBA00022500"/>
    </source>
</evidence>